<reference evidence="2 3" key="1">
    <citation type="submission" date="2008-07" db="EMBL/GenBank/DDBJ databases">
        <authorList>
            <person name="El-Sayed N."/>
            <person name="Caler E."/>
            <person name="Inman J."/>
            <person name="Amedeo P."/>
            <person name="Hass B."/>
            <person name="Wortman J."/>
        </authorList>
    </citation>
    <scope>NUCLEOTIDE SEQUENCE [LARGE SCALE GENOMIC DNA]</scope>
    <source>
        <strain evidence="3">ATCC 50983 / TXsc</strain>
    </source>
</reference>
<dbReference type="InParanoid" id="C5LQP5"/>
<dbReference type="EMBL" id="GG684654">
    <property type="protein sequence ID" value="EER00780.1"/>
    <property type="molecule type" value="Genomic_DNA"/>
</dbReference>
<dbReference type="Proteomes" id="UP000007800">
    <property type="component" value="Unassembled WGS sequence"/>
</dbReference>
<dbReference type="GeneID" id="9043970"/>
<evidence type="ECO:0000313" key="2">
    <source>
        <dbReference type="EMBL" id="EER00780.1"/>
    </source>
</evidence>
<evidence type="ECO:0000256" key="1">
    <source>
        <dbReference type="SAM" id="MobiDB-lite"/>
    </source>
</evidence>
<accession>C5LQP5</accession>
<feature type="region of interest" description="Disordered" evidence="1">
    <location>
        <begin position="145"/>
        <end position="171"/>
    </location>
</feature>
<name>C5LQP5_PERM5</name>
<evidence type="ECO:0000313" key="3">
    <source>
        <dbReference type="Proteomes" id="UP000007800"/>
    </source>
</evidence>
<sequence length="204" mass="21758">MNSLSDLLLCTARGPPAPSLAGPPPPATSTVVARGGGASMSYPVRRLSTEQLEAARGDPRVALVARRAQKAAGREGAPVLQGEPIEACSKVLDTASASNNYNAKEMARVMEENASLRRRVSTLERKLADLQAELEVKDRLLETAKISTNDGDQTERNTPNPAKLSNSSKQCRTAGHRQLVVFSLEPIEKVLVKNGSQVVSCGRS</sequence>
<protein>
    <submittedName>
        <fullName evidence="2">Uncharacterized protein</fullName>
    </submittedName>
</protein>
<organism evidence="3">
    <name type="scientific">Perkinsus marinus (strain ATCC 50983 / TXsc)</name>
    <dbReference type="NCBI Taxonomy" id="423536"/>
    <lineage>
        <taxon>Eukaryota</taxon>
        <taxon>Sar</taxon>
        <taxon>Alveolata</taxon>
        <taxon>Perkinsozoa</taxon>
        <taxon>Perkinsea</taxon>
        <taxon>Perkinsida</taxon>
        <taxon>Perkinsidae</taxon>
        <taxon>Perkinsus</taxon>
    </lineage>
</organism>
<proteinExistence type="predicted"/>
<dbReference type="AlphaFoldDB" id="C5LQP5"/>
<keyword evidence="3" id="KW-1185">Reference proteome</keyword>
<dbReference type="RefSeq" id="XP_002768062.1">
    <property type="nucleotide sequence ID" value="XM_002768016.1"/>
</dbReference>
<gene>
    <name evidence="2" type="ORF">Pmar_PMAR002845</name>
</gene>